<keyword evidence="3" id="KW-0732">Signal</keyword>
<protein>
    <recommendedName>
        <fullName evidence="4">Lysozyme inhibitor LprI-like N-terminal domain-containing protein</fullName>
    </recommendedName>
</protein>
<feature type="coiled-coil region" evidence="1">
    <location>
        <begin position="86"/>
        <end position="193"/>
    </location>
</feature>
<feature type="domain" description="Lysozyme inhibitor LprI-like N-terminal" evidence="4">
    <location>
        <begin position="221"/>
        <end position="305"/>
    </location>
</feature>
<feature type="chain" id="PRO_5035172310" description="Lysozyme inhibitor LprI-like N-terminal domain-containing protein" evidence="3">
    <location>
        <begin position="48"/>
        <end position="325"/>
    </location>
</feature>
<gene>
    <name evidence="5" type="ORF">F7R26_023640</name>
</gene>
<evidence type="ECO:0000259" key="4">
    <source>
        <dbReference type="Pfam" id="PF07007"/>
    </source>
</evidence>
<accession>A0A643FY82</accession>
<evidence type="ECO:0000256" key="3">
    <source>
        <dbReference type="SAM" id="SignalP"/>
    </source>
</evidence>
<organism evidence="5 6">
    <name type="scientific">Cupriavidus basilensis</name>
    <dbReference type="NCBI Taxonomy" id="68895"/>
    <lineage>
        <taxon>Bacteria</taxon>
        <taxon>Pseudomonadati</taxon>
        <taxon>Pseudomonadota</taxon>
        <taxon>Betaproteobacteria</taxon>
        <taxon>Burkholderiales</taxon>
        <taxon>Burkholderiaceae</taxon>
        <taxon>Cupriavidus</taxon>
    </lineage>
</organism>
<dbReference type="Gene3D" id="1.20.1270.180">
    <property type="match status" value="1"/>
</dbReference>
<dbReference type="AlphaFoldDB" id="A0A643FY82"/>
<dbReference type="RefSeq" id="WP_150984949.1">
    <property type="nucleotide sequence ID" value="NZ_CP062804.1"/>
</dbReference>
<dbReference type="EMBL" id="CP062804">
    <property type="protein sequence ID" value="QOT80443.1"/>
    <property type="molecule type" value="Genomic_DNA"/>
</dbReference>
<feature type="region of interest" description="Disordered" evidence="2">
    <location>
        <begin position="1"/>
        <end position="20"/>
    </location>
</feature>
<evidence type="ECO:0000313" key="6">
    <source>
        <dbReference type="Proteomes" id="UP000397656"/>
    </source>
</evidence>
<evidence type="ECO:0000256" key="2">
    <source>
        <dbReference type="SAM" id="MobiDB-lite"/>
    </source>
</evidence>
<sequence>MPTSLMAPGGGARTRPPGRRSQLARHAARATVIALLALCAVAPVAHAAPSGRVVGTLLRTGEWLVHQLREYAVHEAIGFGLDALGITEAKANEQELKTLEKQLEASLAASAENSAAKQAELREQLHAADVQLAALRQLQTQRLSAADTKQLRDQVEDSMQRILTVINEHERRLDALERDLNALKTRVAQIDTAPPRAAAPYNAGAGTYNAGAAMLPPSFNCGNARTGPEKLICNDRRLGDADGRLGIIYENLRFFLNSAEFIQVRDDERRWIRWRDDRLATDCARGGQVDMNCAIGLWETRIVQLQGKLKRIQQARGEPDRASGR</sequence>
<evidence type="ECO:0000256" key="1">
    <source>
        <dbReference type="SAM" id="Coils"/>
    </source>
</evidence>
<dbReference type="Proteomes" id="UP000397656">
    <property type="component" value="Chromosome 2"/>
</dbReference>
<dbReference type="Pfam" id="PF07007">
    <property type="entry name" value="LprI"/>
    <property type="match status" value="1"/>
</dbReference>
<dbReference type="InterPro" id="IPR009739">
    <property type="entry name" value="LprI-like_N"/>
</dbReference>
<name>A0A643FY82_9BURK</name>
<evidence type="ECO:0000313" key="5">
    <source>
        <dbReference type="EMBL" id="QOT80443.1"/>
    </source>
</evidence>
<proteinExistence type="predicted"/>
<reference evidence="5 6" key="1">
    <citation type="submission" date="2020-10" db="EMBL/GenBank/DDBJ databases">
        <title>Complete genome sequence of Cupriavidus basilensis CCUG 49340T.</title>
        <authorList>
            <person name="Salva-Serra F."/>
            <person name="Donoso R.A."/>
            <person name="Cho K.H."/>
            <person name="Yoo J.A."/>
            <person name="Lee K."/>
            <person name="Yoon S.-H."/>
            <person name="Perez-Pantoja D."/>
            <person name="Moore E.R.B."/>
        </authorList>
    </citation>
    <scope>NUCLEOTIDE SEQUENCE [LARGE SCALE GENOMIC DNA]</scope>
    <source>
        <strain evidence="6">CCUG 49340</strain>
    </source>
</reference>
<keyword evidence="1" id="KW-0175">Coiled coil</keyword>
<dbReference type="GeneID" id="98403931"/>
<feature type="signal peptide" evidence="3">
    <location>
        <begin position="1"/>
        <end position="47"/>
    </location>
</feature>